<dbReference type="Pfam" id="PF21303">
    <property type="entry name" value="TetR_C_39"/>
    <property type="match status" value="1"/>
</dbReference>
<dbReference type="PANTHER" id="PTHR43479:SF11">
    <property type="entry name" value="ACREF_ENVCD OPERON REPRESSOR-RELATED"/>
    <property type="match status" value="1"/>
</dbReference>
<dbReference type="Gene3D" id="1.10.357.10">
    <property type="entry name" value="Tetracycline Repressor, domain 2"/>
    <property type="match status" value="1"/>
</dbReference>
<comment type="caution">
    <text evidence="4">The sequence shown here is derived from an EMBL/GenBank/DDBJ whole genome shotgun (WGS) entry which is preliminary data.</text>
</comment>
<accession>A0A090D273</accession>
<keyword evidence="5" id="KW-1185">Reference proteome</keyword>
<feature type="DNA-binding region" description="H-T-H motif" evidence="2">
    <location>
        <begin position="28"/>
        <end position="47"/>
    </location>
</feature>
<name>A0A090D273_9BACT</name>
<dbReference type="Proteomes" id="UP000031552">
    <property type="component" value="Unassembled WGS sequence"/>
</dbReference>
<dbReference type="PRINTS" id="PR00455">
    <property type="entry name" value="HTHTETR"/>
</dbReference>
<evidence type="ECO:0000313" key="5">
    <source>
        <dbReference type="Proteomes" id="UP000031552"/>
    </source>
</evidence>
<dbReference type="AlphaFoldDB" id="A0A090D273"/>
<keyword evidence="1 2" id="KW-0238">DNA-binding</keyword>
<dbReference type="EMBL" id="CCEJ010000005">
    <property type="protein sequence ID" value="CDR34108.1"/>
    <property type="molecule type" value="Genomic_DNA"/>
</dbReference>
<dbReference type="SUPFAM" id="SSF46689">
    <property type="entry name" value="Homeodomain-like"/>
    <property type="match status" value="1"/>
</dbReference>
<evidence type="ECO:0000259" key="3">
    <source>
        <dbReference type="PROSITE" id="PS50977"/>
    </source>
</evidence>
<dbReference type="InterPro" id="IPR001647">
    <property type="entry name" value="HTH_TetR"/>
</dbReference>
<dbReference type="eggNOG" id="COG1309">
    <property type="taxonomic scope" value="Bacteria"/>
</dbReference>
<proteinExistence type="predicted"/>
<reference evidence="4" key="2">
    <citation type="submission" date="2014-09" db="EMBL/GenBank/DDBJ databases">
        <title>Criblamydia sequanensis harbors a mega-plasmid encoding arsenite resistance.</title>
        <authorList>
            <person name="Bertelli C."/>
            <person name="Goesmann A."/>
            <person name="Greub G."/>
        </authorList>
    </citation>
    <scope>NUCLEOTIDE SEQUENCE [LARGE SCALE GENOMIC DNA]</scope>
    <source>
        <strain evidence="4">CRIB-18</strain>
    </source>
</reference>
<dbReference type="InterPro" id="IPR009057">
    <property type="entry name" value="Homeodomain-like_sf"/>
</dbReference>
<dbReference type="STRING" id="1437425.CSEC_1288"/>
<evidence type="ECO:0000313" key="4">
    <source>
        <dbReference type="EMBL" id="CDR34108.1"/>
    </source>
</evidence>
<feature type="domain" description="HTH tetR-type" evidence="3">
    <location>
        <begin position="5"/>
        <end position="65"/>
    </location>
</feature>
<dbReference type="InterPro" id="IPR050624">
    <property type="entry name" value="HTH-type_Tx_Regulator"/>
</dbReference>
<evidence type="ECO:0000256" key="1">
    <source>
        <dbReference type="ARBA" id="ARBA00023125"/>
    </source>
</evidence>
<evidence type="ECO:0000256" key="2">
    <source>
        <dbReference type="PROSITE-ProRule" id="PRU00335"/>
    </source>
</evidence>
<sequence>MTKPINRKNEILKVARNLFLTKDYDKATMGDIMDALEIAKGTIYHYFRSKEALFEAVIEDIVEENIKHMRTLVKNTPKNALEKIQLLVNAGNISQENEKILEQLHKPANDALHSRLLAATLMKQAPLYAEIIQQGCAEGIFKTEVPLECAEFILSAIQFLTDMGIYPWTEQDLKRRMQAFPILIERLLQAPPGSFQFLV</sequence>
<dbReference type="PANTHER" id="PTHR43479">
    <property type="entry name" value="ACREF/ENVCD OPERON REPRESSOR-RELATED"/>
    <property type="match status" value="1"/>
</dbReference>
<dbReference type="GO" id="GO:0003677">
    <property type="term" value="F:DNA binding"/>
    <property type="evidence" value="ECO:0007669"/>
    <property type="project" value="UniProtKB-UniRule"/>
</dbReference>
<dbReference type="InterPro" id="IPR049149">
    <property type="entry name" value="TetR/AcrR_C"/>
</dbReference>
<dbReference type="Pfam" id="PF00440">
    <property type="entry name" value="TetR_N"/>
    <property type="match status" value="1"/>
</dbReference>
<organism evidence="4 5">
    <name type="scientific">Candidatus Criblamydia sequanensis CRIB-18</name>
    <dbReference type="NCBI Taxonomy" id="1437425"/>
    <lineage>
        <taxon>Bacteria</taxon>
        <taxon>Pseudomonadati</taxon>
        <taxon>Chlamydiota</taxon>
        <taxon>Chlamydiia</taxon>
        <taxon>Parachlamydiales</taxon>
        <taxon>Candidatus Criblamydiaceae</taxon>
        <taxon>Candidatus Criblamydia</taxon>
    </lineage>
</organism>
<dbReference type="RefSeq" id="WP_041017647.1">
    <property type="nucleotide sequence ID" value="NZ_CCEJ010000005.1"/>
</dbReference>
<reference evidence="4" key="1">
    <citation type="submission" date="2013-12" db="EMBL/GenBank/DDBJ databases">
        <authorList>
            <person name="Linke B."/>
        </authorList>
    </citation>
    <scope>NUCLEOTIDE SEQUENCE [LARGE SCALE GENOMIC DNA]</scope>
    <source>
        <strain evidence="4">CRIB-18</strain>
    </source>
</reference>
<protein>
    <submittedName>
        <fullName evidence="4">Transcriptional regulator</fullName>
    </submittedName>
</protein>
<dbReference type="PROSITE" id="PS50977">
    <property type="entry name" value="HTH_TETR_2"/>
    <property type="match status" value="1"/>
</dbReference>
<dbReference type="OrthoDB" id="881297at2"/>
<gene>
    <name evidence="4" type="ORF">CSEC_1288</name>
</gene>